<evidence type="ECO:0000313" key="4">
    <source>
        <dbReference type="Proteomes" id="UP000003824"/>
    </source>
</evidence>
<dbReference type="PANTHER" id="PTHR30143:SF0">
    <property type="entry name" value="2-KETO-4-PENTENOATE HYDRATASE"/>
    <property type="match status" value="1"/>
</dbReference>
<dbReference type="InterPro" id="IPR011234">
    <property type="entry name" value="Fumarylacetoacetase-like_C"/>
</dbReference>
<sequence>MSENHPPVGDDSIAAAAARLREAAATGTPVPPVRDLIGRDDVKAAYAVQQRLTAERIAAGATVVGRKIGLTSAAVQQQLGVDQPDFGFLFDDMEYADGSVVPVDAVLQPRVEAEIAFVLGADLVEGPLDAAQVREAVDHAVAAIEICGSRVADWDISFGDTVADNASAGAYVLGTRRVPLTAFDPVTAEMTMTVDGETVSTGSGAACLGDPLDAVVWLARQARDLGEPLRAGQIVLSGALGPMRPVTPGAVVHATVTGLGTVSVTFSAREERR</sequence>
<evidence type="ECO:0000259" key="2">
    <source>
        <dbReference type="Pfam" id="PF01557"/>
    </source>
</evidence>
<dbReference type="InterPro" id="IPR036663">
    <property type="entry name" value="Fumarylacetoacetase_C_sf"/>
</dbReference>
<dbReference type="Proteomes" id="UP000003824">
    <property type="component" value="Unassembled WGS sequence"/>
</dbReference>
<keyword evidence="1" id="KW-0456">Lyase</keyword>
<dbReference type="Pfam" id="PF01557">
    <property type="entry name" value="FAA_hydrolase"/>
    <property type="match status" value="1"/>
</dbReference>
<name>D6AAI7_STRV1</name>
<dbReference type="eggNOG" id="COG3971">
    <property type="taxonomic scope" value="Bacteria"/>
</dbReference>
<organism evidence="3 4">
    <name type="scientific">Streptomyces viridosporus (strain ATCC 14672 / DSM 40746 / JCM 4963 / KCTC 9882 / NRRL B-12104 / FH 1290)</name>
    <name type="common">Streptomyces ghanaensis</name>
    <dbReference type="NCBI Taxonomy" id="566461"/>
    <lineage>
        <taxon>Bacteria</taxon>
        <taxon>Bacillati</taxon>
        <taxon>Actinomycetota</taxon>
        <taxon>Actinomycetes</taxon>
        <taxon>Kitasatosporales</taxon>
        <taxon>Streptomycetaceae</taxon>
        <taxon>Streptomyces</taxon>
    </lineage>
</organism>
<dbReference type="AlphaFoldDB" id="D6AAI7"/>
<reference evidence="4" key="1">
    <citation type="submission" date="2008-12" db="EMBL/GenBank/DDBJ databases">
        <title>Annotation of Streptomyces ghanaensis ATCC 14672.</title>
        <authorList>
            <consortium name="The Broad Institute Genome Sequencing Platform"/>
            <consortium name="Broad Institute Microbial Sequencing Center"/>
            <person name="Fischbach M."/>
            <person name="Ward D."/>
            <person name="Young S."/>
            <person name="Kodira C.D."/>
            <person name="Zeng Q."/>
            <person name="Koehrsen M."/>
            <person name="Godfrey P."/>
            <person name="Alvarado L."/>
            <person name="Berlin A.M."/>
            <person name="Borenstein D."/>
            <person name="Chen Z."/>
            <person name="Engels R."/>
            <person name="Freedman E."/>
            <person name="Gellesch M."/>
            <person name="Goldberg J."/>
            <person name="Griggs A."/>
            <person name="Gujja S."/>
            <person name="Heiman D.I."/>
            <person name="Hepburn T.A."/>
            <person name="Howarth C."/>
            <person name="Jen D."/>
            <person name="Larson L."/>
            <person name="Lewis B."/>
            <person name="Mehta T."/>
            <person name="Park D."/>
            <person name="Pearson M."/>
            <person name="Roberts A."/>
            <person name="Saif S."/>
            <person name="Shea T.D."/>
            <person name="Shenoy N."/>
            <person name="Sisk P."/>
            <person name="Stolte C."/>
            <person name="Sykes S.N."/>
            <person name="Walk T."/>
            <person name="White J."/>
            <person name="Yandava C."/>
            <person name="Straight P."/>
            <person name="Clardy J."/>
            <person name="Hung D."/>
            <person name="Kolter R."/>
            <person name="Mekalanos J."/>
            <person name="Walker S."/>
            <person name="Walsh C.T."/>
            <person name="Wieland B.L.C."/>
            <person name="Ilzarbe M."/>
            <person name="Galagan J."/>
            <person name="Nusbaum C."/>
            <person name="Birren B."/>
        </authorList>
    </citation>
    <scope>NUCLEOTIDE SEQUENCE [LARGE SCALE GENOMIC DNA]</scope>
    <source>
        <strain evidence="4">ATCC 14672 / DSM 40746 / JCM 4963 / KCTC 9882 / NRRL B-12104 / FH 1290</strain>
    </source>
</reference>
<dbReference type="InterPro" id="IPR050772">
    <property type="entry name" value="Hydratase-Decarb/MhpD_sf"/>
</dbReference>
<feature type="domain" description="Fumarylacetoacetase-like C-terminal" evidence="2">
    <location>
        <begin position="98"/>
        <end position="265"/>
    </location>
</feature>
<evidence type="ECO:0000256" key="1">
    <source>
        <dbReference type="ARBA" id="ARBA00023239"/>
    </source>
</evidence>
<proteinExistence type="predicted"/>
<protein>
    <submittedName>
        <fullName evidence="3">4-oxalocrotonate decarboxylase</fullName>
    </submittedName>
</protein>
<dbReference type="EMBL" id="DS999642">
    <property type="protein sequence ID" value="EFE72522.2"/>
    <property type="molecule type" value="Genomic_DNA"/>
</dbReference>
<dbReference type="RefSeq" id="WP_004994251.1">
    <property type="nucleotide sequence ID" value="NZ_DS999642.1"/>
</dbReference>
<dbReference type="Gene3D" id="3.90.850.10">
    <property type="entry name" value="Fumarylacetoacetase-like, C-terminal domain"/>
    <property type="match status" value="1"/>
</dbReference>
<dbReference type="SUPFAM" id="SSF56529">
    <property type="entry name" value="FAH"/>
    <property type="match status" value="1"/>
</dbReference>
<gene>
    <name evidence="3" type="ORF">SSFG_07757</name>
</gene>
<accession>D6AAI7</accession>
<dbReference type="PANTHER" id="PTHR30143">
    <property type="entry name" value="ACID HYDRATASE"/>
    <property type="match status" value="1"/>
</dbReference>
<evidence type="ECO:0000313" key="3">
    <source>
        <dbReference type="EMBL" id="EFE72522.2"/>
    </source>
</evidence>
<dbReference type="GO" id="GO:0008684">
    <property type="term" value="F:2-oxopent-4-enoate hydratase activity"/>
    <property type="evidence" value="ECO:0007669"/>
    <property type="project" value="TreeGrafter"/>
</dbReference>
<dbReference type="GO" id="GO:0005737">
    <property type="term" value="C:cytoplasm"/>
    <property type="evidence" value="ECO:0007669"/>
    <property type="project" value="TreeGrafter"/>
</dbReference>